<dbReference type="Gene3D" id="3.10.400.10">
    <property type="entry name" value="Sulfate adenylyltransferase"/>
    <property type="match status" value="1"/>
</dbReference>
<feature type="domain" description="ASCH" evidence="1">
    <location>
        <begin position="40"/>
        <end position="159"/>
    </location>
</feature>
<accession>A0A7Y9S1N5</accession>
<dbReference type="Proteomes" id="UP000540656">
    <property type="component" value="Unassembled WGS sequence"/>
</dbReference>
<dbReference type="PANTHER" id="PTHR39203:SF1">
    <property type="entry name" value="CYTOPLASMIC PROTEIN"/>
    <property type="match status" value="1"/>
</dbReference>
<dbReference type="RefSeq" id="WP_179501297.1">
    <property type="nucleotide sequence ID" value="NZ_JACCAA010000001.1"/>
</dbReference>
<dbReference type="InterPro" id="IPR015947">
    <property type="entry name" value="PUA-like_sf"/>
</dbReference>
<dbReference type="InterPro" id="IPR007374">
    <property type="entry name" value="ASCH_domain"/>
</dbReference>
<name>A0A7Y9S1N5_9ACTN</name>
<dbReference type="PANTHER" id="PTHR39203">
    <property type="entry name" value="CYTOPLASMIC PROTEIN-RELATED"/>
    <property type="match status" value="1"/>
</dbReference>
<organism evidence="2 3">
    <name type="scientific">Nocardioides daedukensis</name>
    <dbReference type="NCBI Taxonomy" id="634462"/>
    <lineage>
        <taxon>Bacteria</taxon>
        <taxon>Bacillati</taxon>
        <taxon>Actinomycetota</taxon>
        <taxon>Actinomycetes</taxon>
        <taxon>Propionibacteriales</taxon>
        <taxon>Nocardioidaceae</taxon>
        <taxon>Nocardioides</taxon>
    </lineage>
</organism>
<dbReference type="PIRSF" id="PIRSF021320">
    <property type="entry name" value="DUF984"/>
    <property type="match status" value="1"/>
</dbReference>
<reference evidence="2 3" key="1">
    <citation type="submission" date="2020-07" db="EMBL/GenBank/DDBJ databases">
        <title>Sequencing the genomes of 1000 actinobacteria strains.</title>
        <authorList>
            <person name="Klenk H.-P."/>
        </authorList>
    </citation>
    <scope>NUCLEOTIDE SEQUENCE [LARGE SCALE GENOMIC DNA]</scope>
    <source>
        <strain evidence="2 3">DSM 23819</strain>
    </source>
</reference>
<comment type="caution">
    <text evidence="2">The sequence shown here is derived from an EMBL/GenBank/DDBJ whole genome shotgun (WGS) entry which is preliminary data.</text>
</comment>
<gene>
    <name evidence="2" type="ORF">BJ980_001027</name>
</gene>
<dbReference type="CDD" id="cd06553">
    <property type="entry name" value="ASCH_Ef3133_like"/>
    <property type="match status" value="1"/>
</dbReference>
<dbReference type="EMBL" id="JACCAA010000001">
    <property type="protein sequence ID" value="NYG58104.1"/>
    <property type="molecule type" value="Genomic_DNA"/>
</dbReference>
<dbReference type="InterPro" id="IPR009326">
    <property type="entry name" value="DUF984"/>
</dbReference>
<proteinExistence type="predicted"/>
<evidence type="ECO:0000313" key="2">
    <source>
        <dbReference type="EMBL" id="NYG58104.1"/>
    </source>
</evidence>
<evidence type="ECO:0000313" key="3">
    <source>
        <dbReference type="Proteomes" id="UP000540656"/>
    </source>
</evidence>
<evidence type="ECO:0000259" key="1">
    <source>
        <dbReference type="SMART" id="SM01022"/>
    </source>
</evidence>
<dbReference type="Pfam" id="PF04266">
    <property type="entry name" value="ASCH"/>
    <property type="match status" value="1"/>
</dbReference>
<dbReference type="AlphaFoldDB" id="A0A7Y9S1N5"/>
<dbReference type="SMART" id="SM01022">
    <property type="entry name" value="ASCH"/>
    <property type="match status" value="1"/>
</dbReference>
<protein>
    <submittedName>
        <fullName evidence="2">Uncharacterized protein YhfF</fullName>
    </submittedName>
</protein>
<dbReference type="SUPFAM" id="SSF88697">
    <property type="entry name" value="PUA domain-like"/>
    <property type="match status" value="1"/>
</dbReference>
<sequence>MTEDDAIERFWADAKVRANLNRLRAYTGPNASESLRPPAWAFGDSPELADELLQLVLSGTKTATAGALADYQAEDEPLPTVGSLSIVTDGAGRPRVLIQTTVVETVPFGEVDAEHARLEGEGDLSLASWREAHLDFFTRGGHQVTDDFPVVTERFQIVWQP</sequence>
<keyword evidence="3" id="KW-1185">Reference proteome</keyword>